<dbReference type="GeneID" id="101858250"/>
<dbReference type="Proteomes" id="UP000694888">
    <property type="component" value="Unplaced"/>
</dbReference>
<evidence type="ECO:0000256" key="8">
    <source>
        <dbReference type="ARBA" id="ARBA00023065"/>
    </source>
</evidence>
<keyword evidence="7 12" id="KW-1133">Transmembrane helix</keyword>
<evidence type="ECO:0000256" key="4">
    <source>
        <dbReference type="ARBA" id="ARBA00022475"/>
    </source>
</evidence>
<reference evidence="16" key="1">
    <citation type="submission" date="2025-08" db="UniProtKB">
        <authorList>
            <consortium name="RefSeq"/>
        </authorList>
    </citation>
    <scope>IDENTIFICATION</scope>
</reference>
<organism evidence="15 16">
    <name type="scientific">Aplysia californica</name>
    <name type="common">California sea hare</name>
    <dbReference type="NCBI Taxonomy" id="6500"/>
    <lineage>
        <taxon>Eukaryota</taxon>
        <taxon>Metazoa</taxon>
        <taxon>Spiralia</taxon>
        <taxon>Lophotrochozoa</taxon>
        <taxon>Mollusca</taxon>
        <taxon>Gastropoda</taxon>
        <taxon>Heterobranchia</taxon>
        <taxon>Euthyneura</taxon>
        <taxon>Tectipleura</taxon>
        <taxon>Aplysiida</taxon>
        <taxon>Aplysioidea</taxon>
        <taxon>Aplysiidae</taxon>
        <taxon>Aplysia</taxon>
    </lineage>
</organism>
<evidence type="ECO:0000256" key="5">
    <source>
        <dbReference type="ARBA" id="ARBA00022692"/>
    </source>
</evidence>
<evidence type="ECO:0000256" key="1">
    <source>
        <dbReference type="ARBA" id="ARBA00004141"/>
    </source>
</evidence>
<evidence type="ECO:0000256" key="12">
    <source>
        <dbReference type="SAM" id="Phobius"/>
    </source>
</evidence>
<keyword evidence="16" id="KW-0675">Receptor</keyword>
<dbReference type="InterPro" id="IPR036734">
    <property type="entry name" value="Neur_chan_lig-bd_sf"/>
</dbReference>
<dbReference type="Pfam" id="PF02932">
    <property type="entry name" value="Neur_chan_memb"/>
    <property type="match status" value="1"/>
</dbReference>
<dbReference type="InterPro" id="IPR006202">
    <property type="entry name" value="Neur_chan_lig-bd"/>
</dbReference>
<keyword evidence="9 12" id="KW-0472">Membrane</keyword>
<sequence>LTLPSRPQQDFSLNVFLTQTWLDTRLQFHDLIDAEYLELDSKLTNKFWVPDLYFVNEKSSSFHSVTVPNRLLHLYSDGTVVYKLRYTYTLTNVLLVTLMYTQSIPASVQLWDAPCLILSYLNTTCLCVCKSCRRVCVLAVGYSNNSLQFQWSEEIPLSRHDDLEMSQFSLVSLSNRHCDEGVEDGGAHTCLAVDVSLQRSVGFYMIQLYVPSALVVFLSWVSFCLDPSAVPARISLGILTVLTMTNMKTIAVSSLPKVSYIKAIDVWMATCLAFVFASLIEFAVVNAFARRIMSQPQEHNWTPLVDAESAKSMKPRPSPTRPRQPGSDQSSIQLARFIDRASMIFFPVLFLAFVAGYILVYQ</sequence>
<dbReference type="PRINTS" id="PR00252">
    <property type="entry name" value="NRIONCHANNEL"/>
</dbReference>
<dbReference type="RefSeq" id="XP_035824225.1">
    <property type="nucleotide sequence ID" value="XM_035968332.1"/>
</dbReference>
<dbReference type="Gene3D" id="1.20.58.390">
    <property type="entry name" value="Neurotransmitter-gated ion-channel transmembrane domain"/>
    <property type="match status" value="1"/>
</dbReference>
<dbReference type="PRINTS" id="PR00253">
    <property type="entry name" value="GABAARECEPTR"/>
</dbReference>
<keyword evidence="8" id="KW-0406">Ion transport</keyword>
<gene>
    <name evidence="16" type="primary">LOC101858250</name>
</gene>
<evidence type="ECO:0000313" key="15">
    <source>
        <dbReference type="Proteomes" id="UP000694888"/>
    </source>
</evidence>
<dbReference type="SUPFAM" id="SSF90112">
    <property type="entry name" value="Neurotransmitter-gated ion-channel transmembrane pore"/>
    <property type="match status" value="1"/>
</dbReference>
<evidence type="ECO:0000256" key="3">
    <source>
        <dbReference type="ARBA" id="ARBA00022448"/>
    </source>
</evidence>
<dbReference type="PANTHER" id="PTHR18945">
    <property type="entry name" value="NEUROTRANSMITTER GATED ION CHANNEL"/>
    <property type="match status" value="1"/>
</dbReference>
<dbReference type="InterPro" id="IPR036719">
    <property type="entry name" value="Neuro-gated_channel_TM_sf"/>
</dbReference>
<keyword evidence="5 12" id="KW-0812">Transmembrane</keyword>
<name>A0ABM1VP83_APLCA</name>
<dbReference type="Pfam" id="PF02931">
    <property type="entry name" value="Neur_chan_LBD"/>
    <property type="match status" value="1"/>
</dbReference>
<evidence type="ECO:0000313" key="16">
    <source>
        <dbReference type="RefSeq" id="XP_035824225.1"/>
    </source>
</evidence>
<comment type="subcellular location">
    <subcellularLocation>
        <location evidence="2">Cell membrane</location>
    </subcellularLocation>
    <subcellularLocation>
        <location evidence="1">Membrane</location>
        <topology evidence="1">Multi-pass membrane protein</topology>
    </subcellularLocation>
</comment>
<dbReference type="SUPFAM" id="SSF63712">
    <property type="entry name" value="Nicotinic receptor ligand binding domain-like"/>
    <property type="match status" value="1"/>
</dbReference>
<keyword evidence="4" id="KW-1003">Cell membrane</keyword>
<feature type="transmembrane region" description="Helical" evidence="12">
    <location>
        <begin position="341"/>
        <end position="360"/>
    </location>
</feature>
<dbReference type="InterPro" id="IPR006028">
    <property type="entry name" value="GABAA/Glycine_rcpt"/>
</dbReference>
<evidence type="ECO:0000259" key="13">
    <source>
        <dbReference type="Pfam" id="PF02931"/>
    </source>
</evidence>
<evidence type="ECO:0000259" key="14">
    <source>
        <dbReference type="Pfam" id="PF02932"/>
    </source>
</evidence>
<accession>A0ABM1VP83</accession>
<evidence type="ECO:0000256" key="11">
    <source>
        <dbReference type="SAM" id="MobiDB-lite"/>
    </source>
</evidence>
<dbReference type="InterPro" id="IPR038050">
    <property type="entry name" value="Neuro_actylchol_rec"/>
</dbReference>
<feature type="transmembrane region" description="Helical" evidence="12">
    <location>
        <begin position="236"/>
        <end position="255"/>
    </location>
</feature>
<feature type="transmembrane region" description="Helical" evidence="12">
    <location>
        <begin position="267"/>
        <end position="289"/>
    </location>
</feature>
<evidence type="ECO:0000256" key="6">
    <source>
        <dbReference type="ARBA" id="ARBA00022729"/>
    </source>
</evidence>
<keyword evidence="10" id="KW-0407">Ion channel</keyword>
<keyword evidence="15" id="KW-1185">Reference proteome</keyword>
<feature type="non-terminal residue" evidence="16">
    <location>
        <position position="1"/>
    </location>
</feature>
<proteinExistence type="predicted"/>
<keyword evidence="6" id="KW-0732">Signal</keyword>
<dbReference type="Gene3D" id="2.70.170.10">
    <property type="entry name" value="Neurotransmitter-gated ion-channel ligand-binding domain"/>
    <property type="match status" value="1"/>
</dbReference>
<feature type="domain" description="Neurotransmitter-gated ion-channel ligand-binding" evidence="13">
    <location>
        <begin position="7"/>
        <end position="90"/>
    </location>
</feature>
<dbReference type="CDD" id="cd19049">
    <property type="entry name" value="LGIC_TM_anion"/>
    <property type="match status" value="1"/>
</dbReference>
<dbReference type="InterPro" id="IPR006029">
    <property type="entry name" value="Neurotrans-gated_channel_TM"/>
</dbReference>
<evidence type="ECO:0000256" key="10">
    <source>
        <dbReference type="ARBA" id="ARBA00023303"/>
    </source>
</evidence>
<protein>
    <submittedName>
        <fullName evidence="16">Glycine receptor subunit alpha-1</fullName>
    </submittedName>
</protein>
<evidence type="ECO:0000256" key="2">
    <source>
        <dbReference type="ARBA" id="ARBA00004236"/>
    </source>
</evidence>
<dbReference type="InterPro" id="IPR006201">
    <property type="entry name" value="Neur_channel"/>
</dbReference>
<feature type="transmembrane region" description="Helical" evidence="12">
    <location>
        <begin position="201"/>
        <end position="224"/>
    </location>
</feature>
<evidence type="ECO:0000256" key="9">
    <source>
        <dbReference type="ARBA" id="ARBA00023136"/>
    </source>
</evidence>
<evidence type="ECO:0000256" key="7">
    <source>
        <dbReference type="ARBA" id="ARBA00022989"/>
    </source>
</evidence>
<feature type="region of interest" description="Disordered" evidence="11">
    <location>
        <begin position="308"/>
        <end position="329"/>
    </location>
</feature>
<feature type="domain" description="Neurotransmitter-gated ion-channel transmembrane" evidence="14">
    <location>
        <begin position="208"/>
        <end position="312"/>
    </location>
</feature>
<keyword evidence="3" id="KW-0813">Transport</keyword>